<gene>
    <name evidence="2" type="ORF">FYJ74_07710</name>
</gene>
<name>A0A6L5YC47_9BACT</name>
<organism evidence="2 3">
    <name type="scientific">Pyramidobacter porci</name>
    <dbReference type="NCBI Taxonomy" id="2605789"/>
    <lineage>
        <taxon>Bacteria</taxon>
        <taxon>Thermotogati</taxon>
        <taxon>Synergistota</taxon>
        <taxon>Synergistia</taxon>
        <taxon>Synergistales</taxon>
        <taxon>Dethiosulfovibrionaceae</taxon>
        <taxon>Pyramidobacter</taxon>
    </lineage>
</organism>
<reference evidence="2 3" key="1">
    <citation type="submission" date="2019-08" db="EMBL/GenBank/DDBJ databases">
        <title>In-depth cultivation of the pig gut microbiome towards novel bacterial diversity and tailored functional studies.</title>
        <authorList>
            <person name="Wylensek D."/>
            <person name="Hitch T.C.A."/>
            <person name="Clavel T."/>
        </authorList>
    </citation>
    <scope>NUCLEOTIDE SEQUENCE [LARGE SCALE GENOMIC DNA]</scope>
    <source>
        <strain evidence="2 3">SM-530-WT-4B</strain>
    </source>
</reference>
<dbReference type="InterPro" id="IPR016117">
    <property type="entry name" value="ArgJ-like_dom_sf"/>
</dbReference>
<sequence length="355" mass="36723">MKNNDWLERFGLSAGRLPKGHRNTIADVAGVIVGHATLAEGKTQTGVTAVIPAPGSPFQNKLIAASHVINGFGKTAGLVQIDELGTLETPILLTNTLSVGDAWRALSQAMIESEPSIGGAAGTVNPLVCECNDGFLNDIRAQAVTPELARQALAAAAPDFALGAVGAGRGMSCYQFKGGVGSASRLVTAGARTYTLGALALSNFGEMEDFTLNGQLTGAEAKKILAAEQLHEQGSCIVLIATDAPMTARQLKRLCKRSSAGITRTGSIIGNGSGEIAVAFSTAQRIPIDATGELALRSVSDVHANLFFRAVIESTHEAILTSMLAAETVTGFQGHRRVSLADLAGRVPGLPAPRC</sequence>
<evidence type="ECO:0000256" key="1">
    <source>
        <dbReference type="ARBA" id="ARBA00007068"/>
    </source>
</evidence>
<comment type="caution">
    <text evidence="2">The sequence shown here is derived from an EMBL/GenBank/DDBJ whole genome shotgun (WGS) entry which is preliminary data.</text>
</comment>
<dbReference type="PANTHER" id="PTHR36512">
    <property type="entry name" value="D-AMINOPEPTIDASE"/>
    <property type="match status" value="1"/>
</dbReference>
<dbReference type="InterPro" id="IPR005321">
    <property type="entry name" value="Peptidase_S58_DmpA"/>
</dbReference>
<proteinExistence type="inferred from homology"/>
<comment type="similarity">
    <text evidence="1">Belongs to the peptidase S58 family.</text>
</comment>
<dbReference type="RefSeq" id="WP_326830908.1">
    <property type="nucleotide sequence ID" value="NZ_VUNH01000007.1"/>
</dbReference>
<dbReference type="SUPFAM" id="SSF56266">
    <property type="entry name" value="DmpA/ArgJ-like"/>
    <property type="match status" value="1"/>
</dbReference>
<dbReference type="Pfam" id="PF03576">
    <property type="entry name" value="Peptidase_S58"/>
    <property type="match status" value="1"/>
</dbReference>
<accession>A0A6L5YC47</accession>
<evidence type="ECO:0000313" key="2">
    <source>
        <dbReference type="EMBL" id="MST55914.1"/>
    </source>
</evidence>
<dbReference type="EMBL" id="VUNH01000007">
    <property type="protein sequence ID" value="MST55914.1"/>
    <property type="molecule type" value="Genomic_DNA"/>
</dbReference>
<dbReference type="Gene3D" id="3.60.70.12">
    <property type="entry name" value="L-amino peptidase D-ALA esterase/amidase"/>
    <property type="match status" value="1"/>
</dbReference>
<keyword evidence="3" id="KW-1185">Reference proteome</keyword>
<dbReference type="PANTHER" id="PTHR36512:SF3">
    <property type="entry name" value="BLR5678 PROTEIN"/>
    <property type="match status" value="1"/>
</dbReference>
<dbReference type="CDD" id="cd02253">
    <property type="entry name" value="DmpA"/>
    <property type="match status" value="1"/>
</dbReference>
<evidence type="ECO:0000313" key="3">
    <source>
        <dbReference type="Proteomes" id="UP000473699"/>
    </source>
</evidence>
<dbReference type="Proteomes" id="UP000473699">
    <property type="component" value="Unassembled WGS sequence"/>
</dbReference>
<protein>
    <submittedName>
        <fullName evidence="2">P1 family peptidase</fullName>
    </submittedName>
</protein>
<dbReference type="AlphaFoldDB" id="A0A6L5YC47"/>
<dbReference type="GO" id="GO:0004177">
    <property type="term" value="F:aminopeptidase activity"/>
    <property type="evidence" value="ECO:0007669"/>
    <property type="project" value="TreeGrafter"/>
</dbReference>